<name>A0A3B4DCB2_PYGNA</name>
<keyword evidence="5" id="KW-1279">T cell receptor</keyword>
<keyword evidence="4" id="KW-0393">Immunoglobulin domain</keyword>
<evidence type="ECO:0000259" key="7">
    <source>
        <dbReference type="PROSITE" id="PS50835"/>
    </source>
</evidence>
<dbReference type="Ensembl" id="ENSPNAT00000040174.2">
    <property type="protein sequence ID" value="ENSPNAP00000020716.2"/>
    <property type="gene ID" value="ENSPNAG00000037657.1"/>
</dbReference>
<evidence type="ECO:0000256" key="2">
    <source>
        <dbReference type="ARBA" id="ARBA00023130"/>
    </source>
</evidence>
<accession>A0A3B4DCB2</accession>
<dbReference type="PROSITE" id="PS50835">
    <property type="entry name" value="IG_LIKE"/>
    <property type="match status" value="1"/>
</dbReference>
<reference evidence="8 9" key="1">
    <citation type="submission" date="2020-10" db="EMBL/GenBank/DDBJ databases">
        <title>Pygocentrus nattereri (red-bellied piranha) genome, fPygNat1, primary haplotype.</title>
        <authorList>
            <person name="Myers G."/>
            <person name="Meyer A."/>
            <person name="Karagic N."/>
            <person name="Pippel M."/>
            <person name="Winkler S."/>
            <person name="Tracey A."/>
            <person name="Wood J."/>
            <person name="Formenti G."/>
            <person name="Howe K."/>
            <person name="Fedrigo O."/>
            <person name="Jarvis E.D."/>
        </authorList>
    </citation>
    <scope>NUCLEOTIDE SEQUENCE [LARGE SCALE GENOMIC DNA]</scope>
</reference>
<reference evidence="8" key="2">
    <citation type="submission" date="2025-08" db="UniProtKB">
        <authorList>
            <consortium name="Ensembl"/>
        </authorList>
    </citation>
    <scope>IDENTIFICATION</scope>
</reference>
<evidence type="ECO:0000256" key="5">
    <source>
        <dbReference type="ARBA" id="ARBA00043266"/>
    </source>
</evidence>
<dbReference type="SMART" id="SM00406">
    <property type="entry name" value="IGv"/>
    <property type="match status" value="1"/>
</dbReference>
<evidence type="ECO:0000256" key="6">
    <source>
        <dbReference type="SAM" id="SignalP"/>
    </source>
</evidence>
<evidence type="ECO:0000256" key="3">
    <source>
        <dbReference type="ARBA" id="ARBA00023170"/>
    </source>
</evidence>
<dbReference type="GeneTree" id="ENSGT01120000277593"/>
<dbReference type="InterPro" id="IPR013106">
    <property type="entry name" value="Ig_V-set"/>
</dbReference>
<keyword evidence="2" id="KW-1064">Adaptive immunity</keyword>
<dbReference type="GO" id="GO:0042101">
    <property type="term" value="C:T cell receptor complex"/>
    <property type="evidence" value="ECO:0007669"/>
    <property type="project" value="UniProtKB-KW"/>
</dbReference>
<keyword evidence="5" id="KW-0391">Immunity</keyword>
<keyword evidence="3" id="KW-0675">Receptor</keyword>
<feature type="chain" id="PRO_5043366195" description="Ig-like domain-containing protein" evidence="6">
    <location>
        <begin position="18"/>
        <end position="138"/>
    </location>
</feature>
<dbReference type="InterPro" id="IPR036179">
    <property type="entry name" value="Ig-like_dom_sf"/>
</dbReference>
<dbReference type="InterPro" id="IPR003599">
    <property type="entry name" value="Ig_sub"/>
</dbReference>
<dbReference type="InterPro" id="IPR007110">
    <property type="entry name" value="Ig-like_dom"/>
</dbReference>
<sequence>MKRNLLIILIITSGLFAAGQIAPSKDQDTDIVIQEGEPVTLNCSYDVSSEEVMLFWYRQSPNRALQFILRKGARQLTSNYIPDDRFLCTTSRYSTELTVRELTLADTALYFCAFDQQPQPPRPCSERCTVFLHCKSPV</sequence>
<dbReference type="AlphaFoldDB" id="A0A3B4DCB2"/>
<keyword evidence="1 6" id="KW-0732">Signal</keyword>
<evidence type="ECO:0000313" key="8">
    <source>
        <dbReference type="Ensembl" id="ENSPNAP00000020716.2"/>
    </source>
</evidence>
<dbReference type="InterPro" id="IPR051287">
    <property type="entry name" value="TCR_variable_region"/>
</dbReference>
<dbReference type="OMA" id="YCALERH"/>
<dbReference type="Gene3D" id="2.60.40.10">
    <property type="entry name" value="Immunoglobulins"/>
    <property type="match status" value="1"/>
</dbReference>
<organism evidence="8 9">
    <name type="scientific">Pygocentrus nattereri</name>
    <name type="common">Red-bellied piranha</name>
    <dbReference type="NCBI Taxonomy" id="42514"/>
    <lineage>
        <taxon>Eukaryota</taxon>
        <taxon>Metazoa</taxon>
        <taxon>Chordata</taxon>
        <taxon>Craniata</taxon>
        <taxon>Vertebrata</taxon>
        <taxon>Euteleostomi</taxon>
        <taxon>Actinopterygii</taxon>
        <taxon>Neopterygii</taxon>
        <taxon>Teleostei</taxon>
        <taxon>Ostariophysi</taxon>
        <taxon>Characiformes</taxon>
        <taxon>Characoidei</taxon>
        <taxon>Pygocentrus</taxon>
    </lineage>
</organism>
<keyword evidence="9" id="KW-1185">Reference proteome</keyword>
<evidence type="ECO:0000256" key="1">
    <source>
        <dbReference type="ARBA" id="ARBA00022729"/>
    </source>
</evidence>
<feature type="domain" description="Ig-like" evidence="7">
    <location>
        <begin position="23"/>
        <end position="112"/>
    </location>
</feature>
<evidence type="ECO:0000256" key="4">
    <source>
        <dbReference type="ARBA" id="ARBA00023319"/>
    </source>
</evidence>
<reference evidence="8" key="3">
    <citation type="submission" date="2025-09" db="UniProtKB">
        <authorList>
            <consortium name="Ensembl"/>
        </authorList>
    </citation>
    <scope>IDENTIFICATION</scope>
</reference>
<proteinExistence type="predicted"/>
<dbReference type="Proteomes" id="UP001501920">
    <property type="component" value="Chromosome 2"/>
</dbReference>
<dbReference type="PANTHER" id="PTHR19367:SF18">
    <property type="entry name" value="T CELL RECEPTOR ALPHA VARIABLE 16"/>
    <property type="match status" value="1"/>
</dbReference>
<evidence type="ECO:0000313" key="9">
    <source>
        <dbReference type="Proteomes" id="UP001501920"/>
    </source>
</evidence>
<protein>
    <recommendedName>
        <fullName evidence="7">Ig-like domain-containing protein</fullName>
    </recommendedName>
</protein>
<dbReference type="PANTHER" id="PTHR19367">
    <property type="entry name" value="T-CELL RECEPTOR ALPHA CHAIN V REGION"/>
    <property type="match status" value="1"/>
</dbReference>
<dbReference type="SUPFAM" id="SSF48726">
    <property type="entry name" value="Immunoglobulin"/>
    <property type="match status" value="1"/>
</dbReference>
<dbReference type="GO" id="GO:0002250">
    <property type="term" value="P:adaptive immune response"/>
    <property type="evidence" value="ECO:0007669"/>
    <property type="project" value="UniProtKB-KW"/>
</dbReference>
<dbReference type="STRING" id="42514.ENSPNAP00000020716"/>
<dbReference type="SMART" id="SM00409">
    <property type="entry name" value="IG"/>
    <property type="match status" value="1"/>
</dbReference>
<dbReference type="InterPro" id="IPR013783">
    <property type="entry name" value="Ig-like_fold"/>
</dbReference>
<dbReference type="Pfam" id="PF07686">
    <property type="entry name" value="V-set"/>
    <property type="match status" value="1"/>
</dbReference>
<feature type="signal peptide" evidence="6">
    <location>
        <begin position="1"/>
        <end position="17"/>
    </location>
</feature>